<proteinExistence type="inferred from homology"/>
<protein>
    <submittedName>
        <fullName evidence="3">Glyoxalase/Bleomycin resistance protein/Dihydroxybiphenyl dioxygenase</fullName>
    </submittedName>
</protein>
<dbReference type="SUPFAM" id="SSF54593">
    <property type="entry name" value="Glyoxalase/Bleomycin resistance protein/Dihydroxybiphenyl dioxygenase"/>
    <property type="match status" value="1"/>
</dbReference>
<gene>
    <name evidence="3" type="ORF">CALVIDRAFT_542629</name>
</gene>
<dbReference type="Proteomes" id="UP000076738">
    <property type="component" value="Unassembled WGS sequence"/>
</dbReference>
<name>A0A167GFW4_CALVF</name>
<dbReference type="PANTHER" id="PTHR21366:SF14">
    <property type="entry name" value="GLYOXALASE DOMAIN-CONTAINING PROTEIN 5"/>
    <property type="match status" value="1"/>
</dbReference>
<keyword evidence="3" id="KW-0560">Oxidoreductase</keyword>
<dbReference type="Gene3D" id="3.10.180.10">
    <property type="entry name" value="2,3-Dihydroxybiphenyl 1,2-Dioxygenase, domain 1"/>
    <property type="match status" value="1"/>
</dbReference>
<dbReference type="CDD" id="cd07253">
    <property type="entry name" value="GLOD5"/>
    <property type="match status" value="1"/>
</dbReference>
<dbReference type="AlphaFoldDB" id="A0A167GFW4"/>
<dbReference type="InterPro" id="IPR037523">
    <property type="entry name" value="VOC_core"/>
</dbReference>
<evidence type="ECO:0000259" key="2">
    <source>
        <dbReference type="PROSITE" id="PS51819"/>
    </source>
</evidence>
<dbReference type="STRING" id="1330018.A0A167GFW4"/>
<dbReference type="InterPro" id="IPR004360">
    <property type="entry name" value="Glyas_Fos-R_dOase_dom"/>
</dbReference>
<organism evidence="3 4">
    <name type="scientific">Calocera viscosa (strain TUFC12733)</name>
    <dbReference type="NCBI Taxonomy" id="1330018"/>
    <lineage>
        <taxon>Eukaryota</taxon>
        <taxon>Fungi</taxon>
        <taxon>Dikarya</taxon>
        <taxon>Basidiomycota</taxon>
        <taxon>Agaricomycotina</taxon>
        <taxon>Dacrymycetes</taxon>
        <taxon>Dacrymycetales</taxon>
        <taxon>Dacrymycetaceae</taxon>
        <taxon>Calocera</taxon>
    </lineage>
</organism>
<dbReference type="Pfam" id="PF00903">
    <property type="entry name" value="Glyoxalase"/>
    <property type="match status" value="1"/>
</dbReference>
<dbReference type="InterPro" id="IPR029068">
    <property type="entry name" value="Glyas_Bleomycin-R_OHBP_Dase"/>
</dbReference>
<evidence type="ECO:0000313" key="4">
    <source>
        <dbReference type="Proteomes" id="UP000076738"/>
    </source>
</evidence>
<reference evidence="3 4" key="1">
    <citation type="journal article" date="2016" name="Mol. Biol. Evol.">
        <title>Comparative Genomics of Early-Diverging Mushroom-Forming Fungi Provides Insights into the Origins of Lignocellulose Decay Capabilities.</title>
        <authorList>
            <person name="Nagy L.G."/>
            <person name="Riley R."/>
            <person name="Tritt A."/>
            <person name="Adam C."/>
            <person name="Daum C."/>
            <person name="Floudas D."/>
            <person name="Sun H."/>
            <person name="Yadav J.S."/>
            <person name="Pangilinan J."/>
            <person name="Larsson K.H."/>
            <person name="Matsuura K."/>
            <person name="Barry K."/>
            <person name="Labutti K."/>
            <person name="Kuo R."/>
            <person name="Ohm R.A."/>
            <person name="Bhattacharya S.S."/>
            <person name="Shirouzu T."/>
            <person name="Yoshinaga Y."/>
            <person name="Martin F.M."/>
            <person name="Grigoriev I.V."/>
            <person name="Hibbett D.S."/>
        </authorList>
    </citation>
    <scope>NUCLEOTIDE SEQUENCE [LARGE SCALE GENOMIC DNA]</scope>
    <source>
        <strain evidence="3 4">TUFC12733</strain>
    </source>
</reference>
<comment type="similarity">
    <text evidence="1">Belongs to the glyoxalase I family.</text>
</comment>
<accession>A0A167GFW4</accession>
<sequence>MSAPFTIDRVDHIVIQCRSVETTIAWYTRYLGMQHEPFRTATGERHALHFGRQKLNLHPSSSPYTPHAAAPVPGSQDLCFVLSPPTTAAQVLEYWKAEGLEVLEGGVVVRRTGAQGELSSVYTRDPDGNLIEVSNYV</sequence>
<evidence type="ECO:0000313" key="3">
    <source>
        <dbReference type="EMBL" id="KZO90514.1"/>
    </source>
</evidence>
<feature type="domain" description="VOC" evidence="2">
    <location>
        <begin position="9"/>
        <end position="136"/>
    </location>
</feature>
<dbReference type="PANTHER" id="PTHR21366">
    <property type="entry name" value="GLYOXALASE FAMILY PROTEIN"/>
    <property type="match status" value="1"/>
</dbReference>
<dbReference type="OrthoDB" id="5371818at2759"/>
<dbReference type="GO" id="GO:0051213">
    <property type="term" value="F:dioxygenase activity"/>
    <property type="evidence" value="ECO:0007669"/>
    <property type="project" value="UniProtKB-KW"/>
</dbReference>
<keyword evidence="4" id="KW-1185">Reference proteome</keyword>
<dbReference type="InterPro" id="IPR050383">
    <property type="entry name" value="GlyoxalaseI/FosfomycinResist"/>
</dbReference>
<evidence type="ECO:0000256" key="1">
    <source>
        <dbReference type="ARBA" id="ARBA00010363"/>
    </source>
</evidence>
<keyword evidence="3" id="KW-0223">Dioxygenase</keyword>
<dbReference type="EMBL" id="KV417340">
    <property type="protein sequence ID" value="KZO90514.1"/>
    <property type="molecule type" value="Genomic_DNA"/>
</dbReference>
<dbReference type="PROSITE" id="PS51819">
    <property type="entry name" value="VOC"/>
    <property type="match status" value="1"/>
</dbReference>